<dbReference type="Gene3D" id="3.40.50.300">
    <property type="entry name" value="P-loop containing nucleotide triphosphate hydrolases"/>
    <property type="match status" value="1"/>
</dbReference>
<dbReference type="PANTHER" id="PTHR40072">
    <property type="entry name" value="MOLYBDOPTERIN-GUANINE DINUCLEOTIDE BIOSYNTHESIS ADAPTER PROTEIN-RELATED"/>
    <property type="match status" value="1"/>
</dbReference>
<dbReference type="InterPro" id="IPR004435">
    <property type="entry name" value="MobB_dom"/>
</dbReference>
<feature type="domain" description="Molybdopterin-guanine dinucleotide biosynthesis protein B (MobB)" evidence="1">
    <location>
        <begin position="1"/>
        <end position="114"/>
    </location>
</feature>
<organism evidence="2">
    <name type="scientific">marine sediment metagenome</name>
    <dbReference type="NCBI Taxonomy" id="412755"/>
    <lineage>
        <taxon>unclassified sequences</taxon>
        <taxon>metagenomes</taxon>
        <taxon>ecological metagenomes</taxon>
    </lineage>
</organism>
<sequence>EKLVQELKSRGYRVATIKHIPQVVKFDEPGKDSWRHLQAGSEVTAISSPEKIVIIKPVEQDSTLGDVAHLLGDDYDIILAEGFKQDNAPKIEVHRKDNGSPLKGIKKLIAIVTDEPLETKARQFSLEDINSLVDLLEKGFIKPQAERISLYINNSPVTLTVFPKQIITNVLLAMVSSLKGIGEIRNLDIFLRKDSGR</sequence>
<protein>
    <recommendedName>
        <fullName evidence="1">Molybdopterin-guanine dinucleotide biosynthesis protein B (MobB) domain-containing protein</fullName>
    </recommendedName>
</protein>
<dbReference type="SUPFAM" id="SSF52540">
    <property type="entry name" value="P-loop containing nucleoside triphosphate hydrolases"/>
    <property type="match status" value="1"/>
</dbReference>
<dbReference type="NCBIfam" id="TIGR00176">
    <property type="entry name" value="mobB"/>
    <property type="match status" value="1"/>
</dbReference>
<dbReference type="AlphaFoldDB" id="X1FNM5"/>
<dbReference type="GO" id="GO:0005525">
    <property type="term" value="F:GTP binding"/>
    <property type="evidence" value="ECO:0007669"/>
    <property type="project" value="InterPro"/>
</dbReference>
<dbReference type="GO" id="GO:0006777">
    <property type="term" value="P:Mo-molybdopterin cofactor biosynthetic process"/>
    <property type="evidence" value="ECO:0007669"/>
    <property type="project" value="InterPro"/>
</dbReference>
<proteinExistence type="predicted"/>
<dbReference type="Pfam" id="PF03205">
    <property type="entry name" value="MobB"/>
    <property type="match status" value="1"/>
</dbReference>
<name>X1FNM5_9ZZZZ</name>
<dbReference type="EMBL" id="BARU01006456">
    <property type="protein sequence ID" value="GAH47301.1"/>
    <property type="molecule type" value="Genomic_DNA"/>
</dbReference>
<dbReference type="InterPro" id="IPR027417">
    <property type="entry name" value="P-loop_NTPase"/>
</dbReference>
<evidence type="ECO:0000259" key="1">
    <source>
        <dbReference type="Pfam" id="PF03205"/>
    </source>
</evidence>
<dbReference type="InterPro" id="IPR052539">
    <property type="entry name" value="MGD_biosynthesis_adapter"/>
</dbReference>
<dbReference type="PANTHER" id="PTHR40072:SF1">
    <property type="entry name" value="MOLYBDOPTERIN-GUANINE DINUCLEOTIDE BIOSYNTHESIS ADAPTER PROTEIN"/>
    <property type="match status" value="1"/>
</dbReference>
<feature type="non-terminal residue" evidence="2">
    <location>
        <position position="1"/>
    </location>
</feature>
<evidence type="ECO:0000313" key="2">
    <source>
        <dbReference type="EMBL" id="GAH47301.1"/>
    </source>
</evidence>
<accession>X1FNM5</accession>
<reference evidence="2" key="1">
    <citation type="journal article" date="2014" name="Front. Microbiol.">
        <title>High frequency of phylogenetically diverse reductive dehalogenase-homologous genes in deep subseafloor sedimentary metagenomes.</title>
        <authorList>
            <person name="Kawai M."/>
            <person name="Futagami T."/>
            <person name="Toyoda A."/>
            <person name="Takaki Y."/>
            <person name="Nishi S."/>
            <person name="Hori S."/>
            <person name="Arai W."/>
            <person name="Tsubouchi T."/>
            <person name="Morono Y."/>
            <person name="Uchiyama I."/>
            <person name="Ito T."/>
            <person name="Fujiyama A."/>
            <person name="Inagaki F."/>
            <person name="Takami H."/>
        </authorList>
    </citation>
    <scope>NUCLEOTIDE SEQUENCE</scope>
    <source>
        <strain evidence="2">Expedition CK06-06</strain>
    </source>
</reference>
<gene>
    <name evidence="2" type="ORF">S03H2_12707</name>
</gene>
<comment type="caution">
    <text evidence="2">The sequence shown here is derived from an EMBL/GenBank/DDBJ whole genome shotgun (WGS) entry which is preliminary data.</text>
</comment>